<reference evidence="9" key="1">
    <citation type="submission" date="2025-08" db="UniProtKB">
        <authorList>
            <consortium name="RefSeq"/>
        </authorList>
    </citation>
    <scope>IDENTIFICATION</scope>
    <source>
        <tissue evidence="9">Whole body</tissue>
    </source>
</reference>
<dbReference type="Proteomes" id="UP000694924">
    <property type="component" value="Unplaced"/>
</dbReference>
<keyword evidence="5" id="KW-1133">Transmembrane helix</keyword>
<dbReference type="Pfam" id="PF02198">
    <property type="entry name" value="SAM_PNT"/>
    <property type="match status" value="1"/>
</dbReference>
<dbReference type="GeneID" id="107073903"/>
<dbReference type="SMART" id="SM00251">
    <property type="entry name" value="SAM_PNT"/>
    <property type="match status" value="1"/>
</dbReference>
<keyword evidence="3" id="KW-0539">Nucleus</keyword>
<evidence type="ECO:0000256" key="3">
    <source>
        <dbReference type="RuleBase" id="RU004019"/>
    </source>
</evidence>
<dbReference type="SMART" id="SM00413">
    <property type="entry name" value="ETS"/>
    <property type="match status" value="1"/>
</dbReference>
<keyword evidence="5" id="KW-0812">Transmembrane</keyword>
<keyword evidence="2 3" id="KW-0238">DNA-binding</keyword>
<gene>
    <name evidence="9" type="primary">LOC107073903</name>
</gene>
<dbReference type="CDD" id="cd08533">
    <property type="entry name" value="SAM_PNT-ETS-1_2"/>
    <property type="match status" value="1"/>
</dbReference>
<dbReference type="PANTHER" id="PTHR11849">
    <property type="entry name" value="ETS"/>
    <property type="match status" value="1"/>
</dbReference>
<dbReference type="SUPFAM" id="SSF46785">
    <property type="entry name" value="Winged helix' DNA-binding domain"/>
    <property type="match status" value="1"/>
</dbReference>
<dbReference type="InterPro" id="IPR013761">
    <property type="entry name" value="SAM/pointed_sf"/>
</dbReference>
<dbReference type="PROSITE" id="PS00346">
    <property type="entry name" value="ETS_DOMAIN_2"/>
    <property type="match status" value="1"/>
</dbReference>
<dbReference type="SUPFAM" id="SSF47769">
    <property type="entry name" value="SAM/Pointed domain"/>
    <property type="match status" value="1"/>
</dbReference>
<feature type="domain" description="PNT" evidence="7">
    <location>
        <begin position="212"/>
        <end position="298"/>
    </location>
</feature>
<evidence type="ECO:0000256" key="5">
    <source>
        <dbReference type="SAM" id="Phobius"/>
    </source>
</evidence>
<dbReference type="PROSITE" id="PS51433">
    <property type="entry name" value="PNT"/>
    <property type="match status" value="1"/>
</dbReference>
<name>A0ABM1JCW3_POLDO</name>
<dbReference type="InterPro" id="IPR000418">
    <property type="entry name" value="Ets_dom"/>
</dbReference>
<dbReference type="PROSITE" id="PS50061">
    <property type="entry name" value="ETS_DOMAIN_3"/>
    <property type="match status" value="1"/>
</dbReference>
<dbReference type="InterPro" id="IPR036388">
    <property type="entry name" value="WH-like_DNA-bd_sf"/>
</dbReference>
<evidence type="ECO:0000313" key="8">
    <source>
        <dbReference type="Proteomes" id="UP000694924"/>
    </source>
</evidence>
<feature type="transmembrane region" description="Helical" evidence="5">
    <location>
        <begin position="40"/>
        <end position="63"/>
    </location>
</feature>
<evidence type="ECO:0000313" key="9">
    <source>
        <dbReference type="RefSeq" id="XP_015190301.1"/>
    </source>
</evidence>
<dbReference type="InterPro" id="IPR036390">
    <property type="entry name" value="WH_DNA-bd_sf"/>
</dbReference>
<evidence type="ECO:0000256" key="1">
    <source>
        <dbReference type="ARBA" id="ARBA00005562"/>
    </source>
</evidence>
<protein>
    <submittedName>
        <fullName evidence="9">ETS-like protein pointed, isoform P2/D isoform X7</fullName>
    </submittedName>
</protein>
<dbReference type="InterPro" id="IPR046328">
    <property type="entry name" value="ETS_fam"/>
</dbReference>
<evidence type="ECO:0000259" key="6">
    <source>
        <dbReference type="PROSITE" id="PS50061"/>
    </source>
</evidence>
<feature type="domain" description="ETS" evidence="6">
    <location>
        <begin position="580"/>
        <end position="660"/>
    </location>
</feature>
<dbReference type="Gene3D" id="1.10.150.50">
    <property type="entry name" value="Transcription Factor, Ets-1"/>
    <property type="match status" value="1"/>
</dbReference>
<dbReference type="PANTHER" id="PTHR11849:SF289">
    <property type="entry name" value="ETS-LIKE PROTEIN POINTED"/>
    <property type="match status" value="1"/>
</dbReference>
<feature type="compositionally biased region" description="Low complexity" evidence="4">
    <location>
        <begin position="322"/>
        <end position="348"/>
    </location>
</feature>
<feature type="region of interest" description="Disordered" evidence="4">
    <location>
        <begin position="305"/>
        <end position="348"/>
    </location>
</feature>
<comment type="similarity">
    <text evidence="1 3">Belongs to the ETS family.</text>
</comment>
<evidence type="ECO:0000259" key="7">
    <source>
        <dbReference type="PROSITE" id="PS51433"/>
    </source>
</evidence>
<dbReference type="PROSITE" id="PS00345">
    <property type="entry name" value="ETS_DOMAIN_1"/>
    <property type="match status" value="1"/>
</dbReference>
<sequence>MPLVLQDIIIPFCTLSNDEANLVAINISFNSSKELNGLSYFFFVVSNLFFLLFSFTNYIFFIYTCDFYCTSLTIVRDVRGVGSFLGGGSITDGGGGGMLMVMAKLMKQEQASDAEEEGLVPALPGRFTSMRKVPSLSDLSDPESSLVSRGSCMFADYTRTTAHMYVDYATTDTYVGMGIKAMKSYGRPRDIPAQVPPLTPGTNKKMTEALEASFASWEKERVRLNITKDPRQWSEAAVAHWLHWAIREFSFEGVAMQPWQHMTGKQICAMGKESFLARAPAFMGDILWEHLEMLQKGGYAHLRSPVCQDESQREETSPPPHSHSTQPPNSHSNTPTGNNNNNNNNNANNAYIHLRNLNELKTESNYSSHHIAAEHLQGGTGGLASGGDLGATGTNESELRVNNTGTTEDYITPAHYSGYDEASDYHGLSQDHQAPHTYNLDSSPEFYSTSGIHLEPKYQPSPFKNYPRARYHEGYSESGGYSQYDATPFQTVPGSGNTATGAAGVGSEQWGVAPISEHLSHHPAFIASLGSRDSSGAHHPPSIGNNADQKPLLQSAMIAASYTGDNCAGGGPYFTGSGPIQLWQFLLELLTNKSCQSFISWTGDGWEFKLTDPDEVARRWGVRKNKPKMNYEKLSRGLRYYYDKNIIHKTAGKRYVYRFVCDLQNLLGCNPEQLHAMVDLKPEKKEED</sequence>
<feature type="compositionally biased region" description="Gly residues" evidence="4">
    <location>
        <begin position="378"/>
        <end position="390"/>
    </location>
</feature>
<comment type="subcellular location">
    <subcellularLocation>
        <location evidence="3">Nucleus</location>
    </subcellularLocation>
</comment>
<keyword evidence="8" id="KW-1185">Reference proteome</keyword>
<dbReference type="RefSeq" id="XP_015190301.1">
    <property type="nucleotide sequence ID" value="XM_015334815.1"/>
</dbReference>
<evidence type="ECO:0000256" key="4">
    <source>
        <dbReference type="SAM" id="MobiDB-lite"/>
    </source>
</evidence>
<organism evidence="8 9">
    <name type="scientific">Polistes dominula</name>
    <name type="common">European paper wasp</name>
    <name type="synonym">Vespa dominula</name>
    <dbReference type="NCBI Taxonomy" id="743375"/>
    <lineage>
        <taxon>Eukaryota</taxon>
        <taxon>Metazoa</taxon>
        <taxon>Ecdysozoa</taxon>
        <taxon>Arthropoda</taxon>
        <taxon>Hexapoda</taxon>
        <taxon>Insecta</taxon>
        <taxon>Pterygota</taxon>
        <taxon>Neoptera</taxon>
        <taxon>Endopterygota</taxon>
        <taxon>Hymenoptera</taxon>
        <taxon>Apocrita</taxon>
        <taxon>Aculeata</taxon>
        <taxon>Vespoidea</taxon>
        <taxon>Vespidae</taxon>
        <taxon>Polistinae</taxon>
        <taxon>Polistini</taxon>
        <taxon>Polistes</taxon>
    </lineage>
</organism>
<dbReference type="InterPro" id="IPR003118">
    <property type="entry name" value="Pointed_dom"/>
</dbReference>
<keyword evidence="5" id="KW-0472">Membrane</keyword>
<dbReference type="PRINTS" id="PR00454">
    <property type="entry name" value="ETSDOMAIN"/>
</dbReference>
<proteinExistence type="inferred from homology"/>
<accession>A0ABM1JCW3</accession>
<dbReference type="Pfam" id="PF00178">
    <property type="entry name" value="Ets"/>
    <property type="match status" value="1"/>
</dbReference>
<dbReference type="Gene3D" id="1.10.10.10">
    <property type="entry name" value="Winged helix-like DNA-binding domain superfamily/Winged helix DNA-binding domain"/>
    <property type="match status" value="1"/>
</dbReference>
<feature type="region of interest" description="Disordered" evidence="4">
    <location>
        <begin position="377"/>
        <end position="404"/>
    </location>
</feature>
<evidence type="ECO:0000256" key="2">
    <source>
        <dbReference type="ARBA" id="ARBA00023125"/>
    </source>
</evidence>